<dbReference type="Pfam" id="PF13304">
    <property type="entry name" value="AAA_21"/>
    <property type="match status" value="1"/>
</dbReference>
<dbReference type="GO" id="GO:0006302">
    <property type="term" value="P:double-strand break repair"/>
    <property type="evidence" value="ECO:0007669"/>
    <property type="project" value="InterPro"/>
</dbReference>
<sequence length="415" mass="47327">MLTTQKLELQNFRGIKKMILPLEPKLTVIAGVNGIGKTTVVDALALLLSWLTARTKRDSGNGRSIDERDIMHGAKYAEALIATSTGKWSLAKSRKGVIEGKKSDLSDLRDIVYSLREKLDHEKALPVIAYYPVERAVIRIPLRIRTKHDFDPVSIYDESLIGGADFSLFFEWFREREDIENENYRNKGESSYPDRQLQAVRQALEKFLPEYRNFRIKRQPLRMVVIKDGEELKIDDLSAGEKCFIALIGDIARRLAIANPLRKNPLDGEGVIFIDEIDLHLHPSWQRRVITKLTEVFPNVQFVVTTHSPQILSEVSPESIRLLYREDGEIHYAQPSQSYGLDSSQILRELMDDPGINSDVSRRLDVIAEKIDQDDFEAARKLIEQMKIDLKGSIPALVEAESTIAMLELDNEMQE</sequence>
<evidence type="ECO:0000313" key="3">
    <source>
        <dbReference type="Proteomes" id="UP000308271"/>
    </source>
</evidence>
<keyword evidence="3" id="KW-1185">Reference proteome</keyword>
<dbReference type="SUPFAM" id="SSF52540">
    <property type="entry name" value="P-loop containing nucleoside triphosphate hydrolases"/>
    <property type="match status" value="1"/>
</dbReference>
<evidence type="ECO:0000313" key="2">
    <source>
        <dbReference type="EMBL" id="TNJ39665.1"/>
    </source>
</evidence>
<dbReference type="Proteomes" id="UP000308271">
    <property type="component" value="Unassembled WGS sequence"/>
</dbReference>
<dbReference type="EMBL" id="VDCH01000004">
    <property type="protein sequence ID" value="TNJ39665.1"/>
    <property type="molecule type" value="Genomic_DNA"/>
</dbReference>
<organism evidence="2 3">
    <name type="scientific">Chlorobaculum thiosulfatiphilum</name>
    <name type="common">Chlorobium limicola f.sp. thiosulfatophilum</name>
    <dbReference type="NCBI Taxonomy" id="115852"/>
    <lineage>
        <taxon>Bacteria</taxon>
        <taxon>Pseudomonadati</taxon>
        <taxon>Chlorobiota</taxon>
        <taxon>Chlorobiia</taxon>
        <taxon>Chlorobiales</taxon>
        <taxon>Chlorobiaceae</taxon>
        <taxon>Chlorobaculum</taxon>
    </lineage>
</organism>
<dbReference type="AlphaFoldDB" id="A0A5C4S8T0"/>
<name>A0A5C4S8T0_CHLTI</name>
<evidence type="ECO:0000259" key="1">
    <source>
        <dbReference type="SMART" id="SM00382"/>
    </source>
</evidence>
<comment type="caution">
    <text evidence="2">The sequence shown here is derived from an EMBL/GenBank/DDBJ whole genome shotgun (WGS) entry which is preliminary data.</text>
</comment>
<dbReference type="PANTHER" id="PTHR32182:SF23">
    <property type="entry name" value="ATP BINDING PROTEIN"/>
    <property type="match status" value="1"/>
</dbReference>
<reference evidence="2 3" key="1">
    <citation type="submission" date="2019-05" db="EMBL/GenBank/DDBJ databases">
        <title>Draft Whole-Genome sequence of the green sulfur bacterium Chlorobaculum thiosulfatiphilum DSM 249.</title>
        <authorList>
            <person name="Meyer T.E."/>
            <person name="Kyndt J.A."/>
        </authorList>
    </citation>
    <scope>NUCLEOTIDE SEQUENCE [LARGE SCALE GENOMIC DNA]</scope>
    <source>
        <strain evidence="2 3">DSM 249</strain>
    </source>
</reference>
<dbReference type="GO" id="GO:0016887">
    <property type="term" value="F:ATP hydrolysis activity"/>
    <property type="evidence" value="ECO:0007669"/>
    <property type="project" value="InterPro"/>
</dbReference>
<dbReference type="SMART" id="SM00382">
    <property type="entry name" value="AAA"/>
    <property type="match status" value="1"/>
</dbReference>
<dbReference type="InterPro" id="IPR003593">
    <property type="entry name" value="AAA+_ATPase"/>
</dbReference>
<dbReference type="RefSeq" id="WP_139456280.1">
    <property type="nucleotide sequence ID" value="NZ_VDCH01000004.1"/>
</dbReference>
<proteinExistence type="predicted"/>
<dbReference type="Gene3D" id="3.40.50.300">
    <property type="entry name" value="P-loop containing nucleotide triphosphate hydrolases"/>
    <property type="match status" value="2"/>
</dbReference>
<accession>A0A5C4S8T0</accession>
<dbReference type="InterPro" id="IPR003959">
    <property type="entry name" value="ATPase_AAA_core"/>
</dbReference>
<dbReference type="GO" id="GO:0000731">
    <property type="term" value="P:DNA synthesis involved in DNA repair"/>
    <property type="evidence" value="ECO:0007669"/>
    <property type="project" value="TreeGrafter"/>
</dbReference>
<dbReference type="InterPro" id="IPR027417">
    <property type="entry name" value="P-loop_NTPase"/>
</dbReference>
<protein>
    <submittedName>
        <fullName evidence="2">DUF2813 domain-containing protein</fullName>
    </submittedName>
</protein>
<gene>
    <name evidence="2" type="ORF">FGF66_03285</name>
</gene>
<dbReference type="PANTHER" id="PTHR32182">
    <property type="entry name" value="DNA REPLICATION AND REPAIR PROTEIN RECF"/>
    <property type="match status" value="1"/>
</dbReference>
<feature type="domain" description="AAA+ ATPase" evidence="1">
    <location>
        <begin position="23"/>
        <end position="336"/>
    </location>
</feature>
<dbReference type="OrthoDB" id="9805802at2"/>